<keyword evidence="1" id="KW-0812">Transmembrane</keyword>
<accession>A0A8I2YLN5</accession>
<dbReference type="InterPro" id="IPR045339">
    <property type="entry name" value="DUF6534"/>
</dbReference>
<gene>
    <name evidence="3" type="ORF">JVT61DRAFT_4728</name>
</gene>
<organism evidence="3 4">
    <name type="scientific">Boletus reticuloceps</name>
    <dbReference type="NCBI Taxonomy" id="495285"/>
    <lineage>
        <taxon>Eukaryota</taxon>
        <taxon>Fungi</taxon>
        <taxon>Dikarya</taxon>
        <taxon>Basidiomycota</taxon>
        <taxon>Agaricomycotina</taxon>
        <taxon>Agaricomycetes</taxon>
        <taxon>Agaricomycetidae</taxon>
        <taxon>Boletales</taxon>
        <taxon>Boletineae</taxon>
        <taxon>Boletaceae</taxon>
        <taxon>Boletoideae</taxon>
        <taxon>Boletus</taxon>
    </lineage>
</organism>
<proteinExistence type="predicted"/>
<sequence>MLVKLTRLTIETGLVTSVAALLELILGVVYEGYFYHLAVFFTISKLYANCLLASLNFRLVLRSQSDPNLTTIVWDDMASDVDIESTKFPTIACHTIRGPGRNRR</sequence>
<evidence type="ECO:0000313" key="3">
    <source>
        <dbReference type="EMBL" id="KAG6374085.1"/>
    </source>
</evidence>
<reference evidence="3" key="1">
    <citation type="submission" date="2021-03" db="EMBL/GenBank/DDBJ databases">
        <title>Evolutionary innovations through gain and loss of genes in the ectomycorrhizal Boletales.</title>
        <authorList>
            <person name="Wu G."/>
            <person name="Miyauchi S."/>
            <person name="Morin E."/>
            <person name="Yang Z.-L."/>
            <person name="Xu J."/>
            <person name="Martin F.M."/>
        </authorList>
    </citation>
    <scope>NUCLEOTIDE SEQUENCE</scope>
    <source>
        <strain evidence="3">BR01</strain>
    </source>
</reference>
<keyword evidence="1" id="KW-0472">Membrane</keyword>
<dbReference type="Pfam" id="PF20152">
    <property type="entry name" value="DUF6534"/>
    <property type="match status" value="1"/>
</dbReference>
<evidence type="ECO:0000313" key="4">
    <source>
        <dbReference type="Proteomes" id="UP000683000"/>
    </source>
</evidence>
<dbReference type="AlphaFoldDB" id="A0A8I2YLN5"/>
<feature type="transmembrane region" description="Helical" evidence="1">
    <location>
        <begin position="12"/>
        <end position="30"/>
    </location>
</feature>
<protein>
    <recommendedName>
        <fullName evidence="2">DUF6534 domain-containing protein</fullName>
    </recommendedName>
</protein>
<dbReference type="Proteomes" id="UP000683000">
    <property type="component" value="Unassembled WGS sequence"/>
</dbReference>
<dbReference type="OrthoDB" id="2691878at2759"/>
<evidence type="ECO:0000259" key="2">
    <source>
        <dbReference type="Pfam" id="PF20152"/>
    </source>
</evidence>
<evidence type="ECO:0000256" key="1">
    <source>
        <dbReference type="SAM" id="Phobius"/>
    </source>
</evidence>
<comment type="caution">
    <text evidence="3">The sequence shown here is derived from an EMBL/GenBank/DDBJ whole genome shotgun (WGS) entry which is preliminary data.</text>
</comment>
<dbReference type="EMBL" id="JAGFBS010000019">
    <property type="protein sequence ID" value="KAG6374085.1"/>
    <property type="molecule type" value="Genomic_DNA"/>
</dbReference>
<feature type="domain" description="DUF6534" evidence="2">
    <location>
        <begin position="2"/>
        <end position="58"/>
    </location>
</feature>
<keyword evidence="1" id="KW-1133">Transmembrane helix</keyword>
<keyword evidence="4" id="KW-1185">Reference proteome</keyword>
<feature type="transmembrane region" description="Helical" evidence="1">
    <location>
        <begin position="36"/>
        <end position="55"/>
    </location>
</feature>
<name>A0A8I2YLN5_9AGAM</name>